<name>A0A1I4PL70_9FIRM</name>
<reference evidence="2" key="1">
    <citation type="submission" date="2016-10" db="EMBL/GenBank/DDBJ databases">
        <authorList>
            <person name="Varghese N."/>
            <person name="Submissions S."/>
        </authorList>
    </citation>
    <scope>NUCLEOTIDE SEQUENCE [LARGE SCALE GENOMIC DNA]</scope>
    <source>
        <strain evidence="2">DSM 13327</strain>
    </source>
</reference>
<organism evidence="1 2">
    <name type="scientific">Pelosinus propionicus DSM 13327</name>
    <dbReference type="NCBI Taxonomy" id="1123291"/>
    <lineage>
        <taxon>Bacteria</taxon>
        <taxon>Bacillati</taxon>
        <taxon>Bacillota</taxon>
        <taxon>Negativicutes</taxon>
        <taxon>Selenomonadales</taxon>
        <taxon>Sporomusaceae</taxon>
        <taxon>Pelosinus</taxon>
    </lineage>
</organism>
<evidence type="ECO:0008006" key="3">
    <source>
        <dbReference type="Google" id="ProtNLM"/>
    </source>
</evidence>
<proteinExistence type="predicted"/>
<dbReference type="Proteomes" id="UP000199520">
    <property type="component" value="Unassembled WGS sequence"/>
</dbReference>
<dbReference type="InterPro" id="IPR011990">
    <property type="entry name" value="TPR-like_helical_dom_sf"/>
</dbReference>
<sequence>MLTQEEYQQWIADVRENHFPLSEIIVADMNNWRHRSILARALFRVRKYAPAIELFKSIIDVEVNTEEKDCFTLSEVEDKVWCLTELAMCLWKVTRKRKEALSYCREALLFIDRYPNQFNFMDKCEVWSEIQDFIFFTSKKKIRKGKK</sequence>
<dbReference type="RefSeq" id="WP_090943540.1">
    <property type="nucleotide sequence ID" value="NZ_FOTS01000066.1"/>
</dbReference>
<accession>A0A1I4PL70</accession>
<dbReference type="SUPFAM" id="SSF48452">
    <property type="entry name" value="TPR-like"/>
    <property type="match status" value="1"/>
</dbReference>
<evidence type="ECO:0000313" key="2">
    <source>
        <dbReference type="Proteomes" id="UP000199520"/>
    </source>
</evidence>
<dbReference type="AlphaFoldDB" id="A0A1I4PL70"/>
<evidence type="ECO:0000313" key="1">
    <source>
        <dbReference type="EMBL" id="SFM28569.1"/>
    </source>
</evidence>
<protein>
    <recommendedName>
        <fullName evidence="3">Tetratricopeptide repeat-containing protein</fullName>
    </recommendedName>
</protein>
<dbReference type="EMBL" id="FOTS01000066">
    <property type="protein sequence ID" value="SFM28569.1"/>
    <property type="molecule type" value="Genomic_DNA"/>
</dbReference>
<gene>
    <name evidence="1" type="ORF">SAMN04490355_106632</name>
</gene>
<dbReference type="OrthoDB" id="1663913at2"/>
<keyword evidence="2" id="KW-1185">Reference proteome</keyword>